<dbReference type="InterPro" id="IPR002938">
    <property type="entry name" value="FAD-bd"/>
</dbReference>
<dbReference type="EMBL" id="CP047156">
    <property type="protein sequence ID" value="QHC01534.1"/>
    <property type="molecule type" value="Genomic_DNA"/>
</dbReference>
<dbReference type="RefSeq" id="WP_159546669.1">
    <property type="nucleotide sequence ID" value="NZ_CP047156.1"/>
</dbReference>
<dbReference type="KEGG" id="eke:EK0264_15380"/>
<dbReference type="GO" id="GO:0016491">
    <property type="term" value="F:oxidoreductase activity"/>
    <property type="evidence" value="ECO:0007669"/>
    <property type="project" value="UniProtKB-KW"/>
</dbReference>
<dbReference type="FunCoup" id="A0A7L4YRJ7">
    <property type="interactions" value="86"/>
</dbReference>
<evidence type="ECO:0000313" key="3">
    <source>
        <dbReference type="EMBL" id="QHC01534.1"/>
    </source>
</evidence>
<dbReference type="Proteomes" id="UP000463857">
    <property type="component" value="Chromosome"/>
</dbReference>
<accession>A0A7L4YRJ7</accession>
<evidence type="ECO:0000313" key="4">
    <source>
        <dbReference type="Proteomes" id="UP000463857"/>
    </source>
</evidence>
<keyword evidence="1" id="KW-0560">Oxidoreductase</keyword>
<keyword evidence="4" id="KW-1185">Reference proteome</keyword>
<sequence>MTSQANSGPAVCVVGGGPAGMMAGLLLARQGIAVTVLEKHADFFRDFRGDTVHPSTLEVFAELGWLEEFLQLPHTKLSSIEISAGGTHATVADFSALPVRCRYVAFVPQWDFLSFVAEKAQQLPNFTLLRETAATGLLTDGETVTGVLVEHDGQVREIAADLVIGADGRHSVVREAAGLRARASKAPLDVLWFRLPRERDEAFPVFTGGRGVLIAINRDSYWQLAYVVAHGAGRQVRAAGIDELRDRVSALQPALTQRAGELEWDGVYELTVRVDHLRRWHRPGLLCIGDAAHAMSPALGVGINLAIADAVATARILGPILRTRVPTADELDGVRRRRLLPARIIQLAQTRVLAPMYPRSFDDPGPTGVPLAVRLLDRVPVLRRFTGRMIGLGVRPEHLGAIARQPRLGSRNDRSRGGAG</sequence>
<dbReference type="SUPFAM" id="SSF51905">
    <property type="entry name" value="FAD/NAD(P)-binding domain"/>
    <property type="match status" value="1"/>
</dbReference>
<feature type="domain" description="FAD-binding" evidence="2">
    <location>
        <begin position="10"/>
        <end position="322"/>
    </location>
</feature>
<dbReference type="PANTHER" id="PTHR43476:SF5">
    <property type="entry name" value="FAD-DEPENDENT MONOOXYGENASE"/>
    <property type="match status" value="1"/>
</dbReference>
<dbReference type="OrthoDB" id="9791689at2"/>
<proteinExistence type="predicted"/>
<organism evidence="3 4">
    <name type="scientific">Epidermidibacterium keratini</name>
    <dbReference type="NCBI Taxonomy" id="1891644"/>
    <lineage>
        <taxon>Bacteria</taxon>
        <taxon>Bacillati</taxon>
        <taxon>Actinomycetota</taxon>
        <taxon>Actinomycetes</taxon>
        <taxon>Sporichthyales</taxon>
        <taxon>Sporichthyaceae</taxon>
        <taxon>Epidermidibacterium</taxon>
    </lineage>
</organism>
<name>A0A7L4YRJ7_9ACTN</name>
<evidence type="ECO:0000256" key="1">
    <source>
        <dbReference type="ARBA" id="ARBA00023002"/>
    </source>
</evidence>
<dbReference type="InterPro" id="IPR036188">
    <property type="entry name" value="FAD/NAD-bd_sf"/>
</dbReference>
<dbReference type="InParanoid" id="A0A7L4YRJ7"/>
<dbReference type="PANTHER" id="PTHR43476">
    <property type="entry name" value="3-(3-HYDROXY-PHENYL)PROPIONATE/3-HYDROXYCINNAMIC ACID HYDROXYLASE"/>
    <property type="match status" value="1"/>
</dbReference>
<evidence type="ECO:0000259" key="2">
    <source>
        <dbReference type="Pfam" id="PF01494"/>
    </source>
</evidence>
<protein>
    <submittedName>
        <fullName evidence="3">FAD-dependent oxidoreductase</fullName>
    </submittedName>
</protein>
<dbReference type="Pfam" id="PF01494">
    <property type="entry name" value="FAD_binding_3"/>
    <property type="match status" value="1"/>
</dbReference>
<reference evidence="3 4" key="1">
    <citation type="journal article" date="2018" name="Int. J. Syst. Evol. Microbiol.">
        <title>Epidermidibacterium keratini gen. nov., sp. nov., a member of the family Sporichthyaceae, isolated from keratin epidermis.</title>
        <authorList>
            <person name="Lee D.G."/>
            <person name="Trujillo M.E."/>
            <person name="Kang S."/>
            <person name="Nam J.J."/>
            <person name="Kim Y.J."/>
        </authorList>
    </citation>
    <scope>NUCLEOTIDE SEQUENCE [LARGE SCALE GENOMIC DNA]</scope>
    <source>
        <strain evidence="3 4">EPI-7</strain>
    </source>
</reference>
<dbReference type="PRINTS" id="PR00420">
    <property type="entry name" value="RNGMNOXGNASE"/>
</dbReference>
<dbReference type="Gene3D" id="3.50.50.60">
    <property type="entry name" value="FAD/NAD(P)-binding domain"/>
    <property type="match status" value="2"/>
</dbReference>
<dbReference type="AlphaFoldDB" id="A0A7L4YRJ7"/>
<gene>
    <name evidence="3" type="ORF">EK0264_15380</name>
</gene>
<dbReference type="NCBIfam" id="NF004834">
    <property type="entry name" value="PRK06185.1-3"/>
    <property type="match status" value="1"/>
</dbReference>
<dbReference type="GO" id="GO:0071949">
    <property type="term" value="F:FAD binding"/>
    <property type="evidence" value="ECO:0007669"/>
    <property type="project" value="InterPro"/>
</dbReference>
<dbReference type="InterPro" id="IPR050631">
    <property type="entry name" value="PheA/TfdB_FAD_monoxygenase"/>
</dbReference>